<dbReference type="EMBL" id="GBXM01053225">
    <property type="protein sequence ID" value="JAH55352.1"/>
    <property type="molecule type" value="Transcribed_RNA"/>
</dbReference>
<dbReference type="AlphaFoldDB" id="A0A0E9TPI1"/>
<reference evidence="1" key="2">
    <citation type="journal article" date="2015" name="Fish Shellfish Immunol.">
        <title>Early steps in the European eel (Anguilla anguilla)-Vibrio vulnificus interaction in the gills: Role of the RtxA13 toxin.</title>
        <authorList>
            <person name="Callol A."/>
            <person name="Pajuelo D."/>
            <person name="Ebbesson L."/>
            <person name="Teles M."/>
            <person name="MacKenzie S."/>
            <person name="Amaro C."/>
        </authorList>
    </citation>
    <scope>NUCLEOTIDE SEQUENCE</scope>
</reference>
<evidence type="ECO:0000313" key="1">
    <source>
        <dbReference type="EMBL" id="JAH55352.1"/>
    </source>
</evidence>
<organism evidence="1">
    <name type="scientific">Anguilla anguilla</name>
    <name type="common">European freshwater eel</name>
    <name type="synonym">Muraena anguilla</name>
    <dbReference type="NCBI Taxonomy" id="7936"/>
    <lineage>
        <taxon>Eukaryota</taxon>
        <taxon>Metazoa</taxon>
        <taxon>Chordata</taxon>
        <taxon>Craniata</taxon>
        <taxon>Vertebrata</taxon>
        <taxon>Euteleostomi</taxon>
        <taxon>Actinopterygii</taxon>
        <taxon>Neopterygii</taxon>
        <taxon>Teleostei</taxon>
        <taxon>Anguilliformes</taxon>
        <taxon>Anguillidae</taxon>
        <taxon>Anguilla</taxon>
    </lineage>
</organism>
<name>A0A0E9TPI1_ANGAN</name>
<sequence>MPAETAYTPVEMSFRGLKCFSVISIIT</sequence>
<accession>A0A0E9TPI1</accession>
<protein>
    <submittedName>
        <fullName evidence="1">Uncharacterized protein</fullName>
    </submittedName>
</protein>
<proteinExistence type="predicted"/>
<reference evidence="1" key="1">
    <citation type="submission" date="2014-11" db="EMBL/GenBank/DDBJ databases">
        <authorList>
            <person name="Amaro Gonzalez C."/>
        </authorList>
    </citation>
    <scope>NUCLEOTIDE SEQUENCE</scope>
</reference>